<comment type="subcellular location">
    <subcellularLocation>
        <location evidence="1">Cell membrane</location>
        <topology evidence="1">Multi-pass membrane protein</topology>
    </subcellularLocation>
</comment>
<evidence type="ECO:0000256" key="6">
    <source>
        <dbReference type="SAM" id="MobiDB-lite"/>
    </source>
</evidence>
<dbReference type="PANTHER" id="PTHR32196">
    <property type="entry name" value="ABC TRANSPORTER PERMEASE PROTEIN YPHD-RELATED-RELATED"/>
    <property type="match status" value="1"/>
</dbReference>
<gene>
    <name evidence="8" type="ORF">HED55_12795</name>
</gene>
<feature type="transmembrane region" description="Helical" evidence="7">
    <location>
        <begin position="43"/>
        <end position="68"/>
    </location>
</feature>
<feature type="region of interest" description="Disordered" evidence="6">
    <location>
        <begin position="332"/>
        <end position="356"/>
    </location>
</feature>
<evidence type="ECO:0000256" key="7">
    <source>
        <dbReference type="SAM" id="Phobius"/>
    </source>
</evidence>
<keyword evidence="4 7" id="KW-1133">Transmembrane helix</keyword>
<feature type="transmembrane region" description="Helical" evidence="7">
    <location>
        <begin position="100"/>
        <end position="122"/>
    </location>
</feature>
<feature type="transmembrane region" description="Helical" evidence="7">
    <location>
        <begin position="301"/>
        <end position="326"/>
    </location>
</feature>
<dbReference type="Proteomes" id="UP000704467">
    <property type="component" value="Unassembled WGS sequence"/>
</dbReference>
<feature type="compositionally biased region" description="Polar residues" evidence="6">
    <location>
        <begin position="334"/>
        <end position="344"/>
    </location>
</feature>
<dbReference type="EMBL" id="JAAVLN010000001">
    <property type="protein sequence ID" value="NKC03834.1"/>
    <property type="molecule type" value="Genomic_DNA"/>
</dbReference>
<keyword evidence="5 7" id="KW-0472">Membrane</keyword>
<feature type="transmembrane region" description="Helical" evidence="7">
    <location>
        <begin position="129"/>
        <end position="153"/>
    </location>
</feature>
<dbReference type="InterPro" id="IPR001851">
    <property type="entry name" value="ABC_transp_permease"/>
</dbReference>
<keyword evidence="3 7" id="KW-0812">Transmembrane</keyword>
<evidence type="ECO:0000313" key="8">
    <source>
        <dbReference type="EMBL" id="NKC03834.1"/>
    </source>
</evidence>
<feature type="transmembrane region" description="Helical" evidence="7">
    <location>
        <begin position="247"/>
        <end position="266"/>
    </location>
</feature>
<comment type="caution">
    <text evidence="8">The sequence shown here is derived from an EMBL/GenBank/DDBJ whole genome shotgun (WGS) entry which is preliminary data.</text>
</comment>
<evidence type="ECO:0000256" key="3">
    <source>
        <dbReference type="ARBA" id="ARBA00022692"/>
    </source>
</evidence>
<protein>
    <submittedName>
        <fullName evidence="8">ABC transporter permease</fullName>
    </submittedName>
</protein>
<evidence type="ECO:0000256" key="5">
    <source>
        <dbReference type="ARBA" id="ARBA00023136"/>
    </source>
</evidence>
<reference evidence="8 9" key="1">
    <citation type="submission" date="2020-03" db="EMBL/GenBank/DDBJ databases">
        <title>Whole genome sequencing of clinical and environmental type strains of Ochrobactrum.</title>
        <authorList>
            <person name="Dharne M."/>
        </authorList>
    </citation>
    <scope>NUCLEOTIDE SEQUENCE [LARGE SCALE GENOMIC DNA]</scope>
    <source>
        <strain evidence="8 9">CIP 109452</strain>
    </source>
</reference>
<feature type="transmembrane region" description="Helical" evidence="7">
    <location>
        <begin position="215"/>
        <end position="235"/>
    </location>
</feature>
<evidence type="ECO:0000256" key="4">
    <source>
        <dbReference type="ARBA" id="ARBA00022989"/>
    </source>
</evidence>
<feature type="transmembrane region" description="Helical" evidence="7">
    <location>
        <begin position="273"/>
        <end position="295"/>
    </location>
</feature>
<feature type="transmembrane region" description="Helical" evidence="7">
    <location>
        <begin position="173"/>
        <end position="195"/>
    </location>
</feature>
<feature type="transmembrane region" description="Helical" evidence="7">
    <location>
        <begin position="75"/>
        <end position="94"/>
    </location>
</feature>
<sequence>MIARISRKFKRLAPQLAALILILAANTIISPGFLDVSFQNGRLYGSLIDILVRAAPVAILAVGMTLVIATRGIDLSVGAVMAISGAFAASLIVAGYPLAIVIPAALGVGLLCGLWNGFLVAVFDIQPIIATLILMVAGRGIAQLITEGAILTFNNDAFAALGSGSFLGIPIPVLIWILAGLVVGIAVRSSALGFLIEATGINRRAAMLAGVKARFLLFSVYAVSGVGAALAGLIATADIRGADANNAGLWLELDAILAVVIGGTSLNGGRFSITASLLGALIIQSINTGILMAGFPPEFNLIIKAGIIIVVLTFQSAAIVNLIGFLRSQRKGGATNSTHQNAQPRQEARPQRGAGQ</sequence>
<dbReference type="Pfam" id="PF02653">
    <property type="entry name" value="BPD_transp_2"/>
    <property type="match status" value="1"/>
</dbReference>
<keyword evidence="9" id="KW-1185">Reference proteome</keyword>
<dbReference type="CDD" id="cd06579">
    <property type="entry name" value="TM_PBP1_transp_AraH_like"/>
    <property type="match status" value="1"/>
</dbReference>
<dbReference type="PANTHER" id="PTHR32196:SF19">
    <property type="entry name" value="GALACTOFURANOSE TRANSPORTER PERMEASE PROTEIN YTFT"/>
    <property type="match status" value="1"/>
</dbReference>
<proteinExistence type="predicted"/>
<name>A0ABX1DLM1_9HYPH</name>
<evidence type="ECO:0000313" key="9">
    <source>
        <dbReference type="Proteomes" id="UP000704467"/>
    </source>
</evidence>
<organism evidence="8 9">
    <name type="scientific">Brucella haematophila</name>
    <dbReference type="NCBI Taxonomy" id="419474"/>
    <lineage>
        <taxon>Bacteria</taxon>
        <taxon>Pseudomonadati</taxon>
        <taxon>Pseudomonadota</taxon>
        <taxon>Alphaproteobacteria</taxon>
        <taxon>Hyphomicrobiales</taxon>
        <taxon>Brucellaceae</taxon>
        <taxon>Brucella/Ochrobactrum group</taxon>
        <taxon>Brucella</taxon>
    </lineage>
</organism>
<evidence type="ECO:0000256" key="1">
    <source>
        <dbReference type="ARBA" id="ARBA00004651"/>
    </source>
</evidence>
<keyword evidence="2" id="KW-1003">Cell membrane</keyword>
<accession>A0ABX1DLM1</accession>
<dbReference type="RefSeq" id="WP_138785438.1">
    <property type="nucleotide sequence ID" value="NZ_JBHEEQ010000005.1"/>
</dbReference>
<evidence type="ECO:0000256" key="2">
    <source>
        <dbReference type="ARBA" id="ARBA00022475"/>
    </source>
</evidence>